<feature type="transmembrane region" description="Helical" evidence="1">
    <location>
        <begin position="180"/>
        <end position="199"/>
    </location>
</feature>
<dbReference type="InterPro" id="IPR036938">
    <property type="entry name" value="PAP2/HPO_sf"/>
</dbReference>
<sequence>MRFSRTTIDWLLASLPLLATLGVLAIWFPHEKAVAEHFAQLRPHHPSLTGLFQIITDWGNAVFYAVYLFLLFRAWRTKDRKLARFVGVYIVAQLLIALVAVRFLKFTIGRPRPGGETLFQPFASSGSMHSLPSGHTTEITGAALPFALRNRRSLLSLGIGMVIGLVGFSRIYLGWHHPTDVFFGWLLGSVTGFAINTFAPKD</sequence>
<accession>A0A6N6N675</accession>
<feature type="transmembrane region" description="Helical" evidence="1">
    <location>
        <begin position="154"/>
        <end position="173"/>
    </location>
</feature>
<dbReference type="SUPFAM" id="SSF48317">
    <property type="entry name" value="Acid phosphatase/Vanadium-dependent haloperoxidase"/>
    <property type="match status" value="1"/>
</dbReference>
<dbReference type="AlphaFoldDB" id="A0A6N6N675"/>
<dbReference type="EMBL" id="WAIE01000001">
    <property type="protein sequence ID" value="KAB1443248.1"/>
    <property type="molecule type" value="Genomic_DNA"/>
</dbReference>
<reference evidence="3 4" key="1">
    <citation type="journal article" date="2017" name="Int. J. Syst. Evol. Microbiol.">
        <title>Desulfovibrio senegalensis sp. nov., a mesophilic sulfate reducer isolated from marine sediment.</title>
        <authorList>
            <person name="Thioye A."/>
            <person name="Gam Z.B.A."/>
            <person name="Mbengue M."/>
            <person name="Cayol J.L."/>
            <person name="Joseph-Bartoli M."/>
            <person name="Toure-Kane C."/>
            <person name="Labat M."/>
        </authorList>
    </citation>
    <scope>NUCLEOTIDE SEQUENCE [LARGE SCALE GENOMIC DNA]</scope>
    <source>
        <strain evidence="3 4">DSM 101509</strain>
    </source>
</reference>
<protein>
    <submittedName>
        <fullName evidence="3">Phosphatase PAP2 family protein</fullName>
    </submittedName>
</protein>
<dbReference type="InterPro" id="IPR000326">
    <property type="entry name" value="PAP2/HPO"/>
</dbReference>
<dbReference type="Proteomes" id="UP000438699">
    <property type="component" value="Unassembled WGS sequence"/>
</dbReference>
<proteinExistence type="predicted"/>
<feature type="transmembrane region" description="Helical" evidence="1">
    <location>
        <begin position="49"/>
        <end position="70"/>
    </location>
</feature>
<feature type="domain" description="Phosphatidic acid phosphatase type 2/haloperoxidase" evidence="2">
    <location>
        <begin position="86"/>
        <end position="196"/>
    </location>
</feature>
<name>A0A6N6N675_9BACT</name>
<evidence type="ECO:0000259" key="2">
    <source>
        <dbReference type="SMART" id="SM00014"/>
    </source>
</evidence>
<dbReference type="OrthoDB" id="9801622at2"/>
<dbReference type="Pfam" id="PF01569">
    <property type="entry name" value="PAP2"/>
    <property type="match status" value="1"/>
</dbReference>
<dbReference type="Gene3D" id="1.20.144.10">
    <property type="entry name" value="Phosphatidic acid phosphatase type 2/haloperoxidase"/>
    <property type="match status" value="2"/>
</dbReference>
<dbReference type="RefSeq" id="WP_151149580.1">
    <property type="nucleotide sequence ID" value="NZ_WAIE01000001.1"/>
</dbReference>
<dbReference type="PANTHER" id="PTHR14969:SF13">
    <property type="entry name" value="AT30094P"/>
    <property type="match status" value="1"/>
</dbReference>
<keyword evidence="1" id="KW-0472">Membrane</keyword>
<keyword evidence="4" id="KW-1185">Reference proteome</keyword>
<dbReference type="SMART" id="SM00014">
    <property type="entry name" value="acidPPc"/>
    <property type="match status" value="1"/>
</dbReference>
<gene>
    <name evidence="3" type="ORF">F8A88_02990</name>
</gene>
<keyword evidence="1" id="KW-0812">Transmembrane</keyword>
<dbReference type="PANTHER" id="PTHR14969">
    <property type="entry name" value="SPHINGOSINE-1-PHOSPHATE PHOSPHOHYDROLASE"/>
    <property type="match status" value="1"/>
</dbReference>
<keyword evidence="1" id="KW-1133">Transmembrane helix</keyword>
<feature type="transmembrane region" description="Helical" evidence="1">
    <location>
        <begin position="82"/>
        <end position="104"/>
    </location>
</feature>
<comment type="caution">
    <text evidence="3">The sequence shown here is derived from an EMBL/GenBank/DDBJ whole genome shotgun (WGS) entry which is preliminary data.</text>
</comment>
<evidence type="ECO:0000313" key="4">
    <source>
        <dbReference type="Proteomes" id="UP000438699"/>
    </source>
</evidence>
<evidence type="ECO:0000256" key="1">
    <source>
        <dbReference type="SAM" id="Phobius"/>
    </source>
</evidence>
<organism evidence="3 4">
    <name type="scientific">Pseudodesulfovibrio senegalensis</name>
    <dbReference type="NCBI Taxonomy" id="1721087"/>
    <lineage>
        <taxon>Bacteria</taxon>
        <taxon>Pseudomonadati</taxon>
        <taxon>Thermodesulfobacteriota</taxon>
        <taxon>Desulfovibrionia</taxon>
        <taxon>Desulfovibrionales</taxon>
        <taxon>Desulfovibrionaceae</taxon>
    </lineage>
</organism>
<evidence type="ECO:0000313" key="3">
    <source>
        <dbReference type="EMBL" id="KAB1443248.1"/>
    </source>
</evidence>